<protein>
    <submittedName>
        <fullName evidence="1">Uncharacterized protein</fullName>
    </submittedName>
</protein>
<comment type="caution">
    <text evidence="1">The sequence shown here is derived from an EMBL/GenBank/DDBJ whole genome shotgun (WGS) entry which is preliminary data.</text>
</comment>
<evidence type="ECO:0000313" key="2">
    <source>
        <dbReference type="Proteomes" id="UP000321491"/>
    </source>
</evidence>
<reference evidence="1 2" key="1">
    <citation type="submission" date="2019-07" db="EMBL/GenBank/DDBJ databases">
        <title>Whole genome shotgun sequence of Cerasibacillus quisquiliarum NBRC 102429.</title>
        <authorList>
            <person name="Hosoyama A."/>
            <person name="Uohara A."/>
            <person name="Ohji S."/>
            <person name="Ichikawa N."/>
        </authorList>
    </citation>
    <scope>NUCLEOTIDE SEQUENCE [LARGE SCALE GENOMIC DNA]</scope>
    <source>
        <strain evidence="1 2">NBRC 102429</strain>
    </source>
</reference>
<organism evidence="1 2">
    <name type="scientific">Cerasibacillus quisquiliarum</name>
    <dbReference type="NCBI Taxonomy" id="227865"/>
    <lineage>
        <taxon>Bacteria</taxon>
        <taxon>Bacillati</taxon>
        <taxon>Bacillota</taxon>
        <taxon>Bacilli</taxon>
        <taxon>Bacillales</taxon>
        <taxon>Bacillaceae</taxon>
        <taxon>Cerasibacillus</taxon>
    </lineage>
</organism>
<evidence type="ECO:0000313" key="1">
    <source>
        <dbReference type="EMBL" id="GEN31535.1"/>
    </source>
</evidence>
<sequence length="58" mass="6817">MCDQHQYLKENGYEVLQTKTMNRWRGMLILSIKSGFDVIETYSDKKGLHKIVLEKSIV</sequence>
<accession>A0A511UY33</accession>
<dbReference type="AlphaFoldDB" id="A0A511UY33"/>
<dbReference type="Proteomes" id="UP000321491">
    <property type="component" value="Unassembled WGS sequence"/>
</dbReference>
<dbReference type="EMBL" id="BJXW01000018">
    <property type="protein sequence ID" value="GEN31535.1"/>
    <property type="molecule type" value="Genomic_DNA"/>
</dbReference>
<gene>
    <name evidence="1" type="ORF">CQU01_17730</name>
</gene>
<proteinExistence type="predicted"/>
<keyword evidence="2" id="KW-1185">Reference proteome</keyword>
<name>A0A511UY33_9BACI</name>